<feature type="compositionally biased region" description="Gly residues" evidence="1">
    <location>
        <begin position="44"/>
        <end position="55"/>
    </location>
</feature>
<feature type="region of interest" description="Disordered" evidence="1">
    <location>
        <begin position="31"/>
        <end position="76"/>
    </location>
</feature>
<gene>
    <name evidence="3" type="ORF">BHYA_0862g00020</name>
</gene>
<name>A0A4Z1G304_9HELO</name>
<feature type="chain" id="PRO_5021375539" evidence="2">
    <location>
        <begin position="20"/>
        <end position="361"/>
    </location>
</feature>
<proteinExistence type="predicted"/>
<comment type="caution">
    <text evidence="3">The sequence shown here is derived from an EMBL/GenBank/DDBJ whole genome shotgun (WGS) entry which is preliminary data.</text>
</comment>
<evidence type="ECO:0000256" key="2">
    <source>
        <dbReference type="SAM" id="SignalP"/>
    </source>
</evidence>
<sequence>MQLLTVVGAIAVLSNVVSAVPQPSEKIEQIQEKRWGWPWSTDSGKGGHGHGGGSWGSDDDNEDDDDDDDDSNTSIRSLLPFTHPRLVAEETGTSTTVLGTSFSTFVSSSSIASSSATNVLISGGGALSTTVSIISTVTDPILSATPIVIETSTSPSPTSTLSATLIIDNTSLTLCSALPTSIITVTESCTRTEWITVIESGSWTLTPFPSTTPVSVSASWTTTPSLPSGSPSGAVSSGGNSTGIWTVTPVQTSSRVWTTSMGNASVTSSSFSALETGTGSTTGWSVSAAPSVSGNSSSWVLSSLSSTSSLISVTSTPVTSTPATSTQESTSTTLLFSTTTIPYSSSSSSLSSSSISSPLPP</sequence>
<dbReference type="EMBL" id="PQXK01000857">
    <property type="protein sequence ID" value="TGO31426.1"/>
    <property type="molecule type" value="Genomic_DNA"/>
</dbReference>
<evidence type="ECO:0000313" key="3">
    <source>
        <dbReference type="EMBL" id="TGO31426.1"/>
    </source>
</evidence>
<dbReference type="AlphaFoldDB" id="A0A4Z1G304"/>
<keyword evidence="2" id="KW-0732">Signal</keyword>
<feature type="non-terminal residue" evidence="3">
    <location>
        <position position="361"/>
    </location>
</feature>
<dbReference type="Proteomes" id="UP000297814">
    <property type="component" value="Unassembled WGS sequence"/>
</dbReference>
<protein>
    <submittedName>
        <fullName evidence="3">Uncharacterized protein</fullName>
    </submittedName>
</protein>
<feature type="compositionally biased region" description="Acidic residues" evidence="1">
    <location>
        <begin position="57"/>
        <end position="71"/>
    </location>
</feature>
<evidence type="ECO:0000256" key="1">
    <source>
        <dbReference type="SAM" id="MobiDB-lite"/>
    </source>
</evidence>
<feature type="signal peptide" evidence="2">
    <location>
        <begin position="1"/>
        <end position="19"/>
    </location>
</feature>
<reference evidence="3 4" key="1">
    <citation type="submission" date="2017-12" db="EMBL/GenBank/DDBJ databases">
        <title>Comparative genomics of Botrytis spp.</title>
        <authorList>
            <person name="Valero-Jimenez C.A."/>
            <person name="Tapia P."/>
            <person name="Veloso J."/>
            <person name="Silva-Moreno E."/>
            <person name="Staats M."/>
            <person name="Valdes J.H."/>
            <person name="Van Kan J.A.L."/>
        </authorList>
    </citation>
    <scope>NUCLEOTIDE SEQUENCE [LARGE SCALE GENOMIC DNA]</scope>
    <source>
        <strain evidence="3 4">Bh0001</strain>
    </source>
</reference>
<accession>A0A4Z1G304</accession>
<organism evidence="3 4">
    <name type="scientific">Botrytis hyacinthi</name>
    <dbReference type="NCBI Taxonomy" id="278943"/>
    <lineage>
        <taxon>Eukaryota</taxon>
        <taxon>Fungi</taxon>
        <taxon>Dikarya</taxon>
        <taxon>Ascomycota</taxon>
        <taxon>Pezizomycotina</taxon>
        <taxon>Leotiomycetes</taxon>
        <taxon>Helotiales</taxon>
        <taxon>Sclerotiniaceae</taxon>
        <taxon>Botrytis</taxon>
    </lineage>
</organism>
<evidence type="ECO:0000313" key="4">
    <source>
        <dbReference type="Proteomes" id="UP000297814"/>
    </source>
</evidence>
<keyword evidence="4" id="KW-1185">Reference proteome</keyword>
<feature type="region of interest" description="Disordered" evidence="1">
    <location>
        <begin position="341"/>
        <end position="361"/>
    </location>
</feature>